<dbReference type="OrthoDB" id="786795at2759"/>
<keyword evidence="3" id="KW-1185">Reference proteome</keyword>
<comment type="caution">
    <text evidence="2">The sequence shown here is derived from an EMBL/GenBank/DDBJ whole genome shotgun (WGS) entry which is preliminary data.</text>
</comment>
<dbReference type="AlphaFoldDB" id="A0A8J4VG00"/>
<name>A0A8J4VG00_9ROSI</name>
<proteinExistence type="predicted"/>
<evidence type="ECO:0000256" key="1">
    <source>
        <dbReference type="SAM" id="MobiDB-lite"/>
    </source>
</evidence>
<dbReference type="Proteomes" id="UP000737018">
    <property type="component" value="Unassembled WGS sequence"/>
</dbReference>
<gene>
    <name evidence="2" type="ORF">CMV_026296</name>
</gene>
<evidence type="ECO:0000313" key="2">
    <source>
        <dbReference type="EMBL" id="KAF3947591.1"/>
    </source>
</evidence>
<protein>
    <submittedName>
        <fullName evidence="2">Uncharacterized protein</fullName>
    </submittedName>
</protein>
<feature type="region of interest" description="Disordered" evidence="1">
    <location>
        <begin position="57"/>
        <end position="79"/>
    </location>
</feature>
<accession>A0A8J4VG00</accession>
<sequence>MRRFKSSSIPSTVLKGAPDFSSIYVISKGKVSSVQNASCPAPYTSPLLEHIQNINSKHIHPPTSPSKRTMNLRDRTSFKPRSLCDEPVRMMWKRR</sequence>
<organism evidence="2 3">
    <name type="scientific">Castanea mollissima</name>
    <name type="common">Chinese chestnut</name>
    <dbReference type="NCBI Taxonomy" id="60419"/>
    <lineage>
        <taxon>Eukaryota</taxon>
        <taxon>Viridiplantae</taxon>
        <taxon>Streptophyta</taxon>
        <taxon>Embryophyta</taxon>
        <taxon>Tracheophyta</taxon>
        <taxon>Spermatophyta</taxon>
        <taxon>Magnoliopsida</taxon>
        <taxon>eudicotyledons</taxon>
        <taxon>Gunneridae</taxon>
        <taxon>Pentapetalae</taxon>
        <taxon>rosids</taxon>
        <taxon>fabids</taxon>
        <taxon>Fagales</taxon>
        <taxon>Fagaceae</taxon>
        <taxon>Castanea</taxon>
    </lineage>
</organism>
<reference evidence="2" key="1">
    <citation type="submission" date="2020-03" db="EMBL/GenBank/DDBJ databases">
        <title>Castanea mollissima Vanexum genome sequencing.</title>
        <authorList>
            <person name="Staton M."/>
        </authorList>
    </citation>
    <scope>NUCLEOTIDE SEQUENCE</scope>
    <source>
        <tissue evidence="2">Leaf</tissue>
    </source>
</reference>
<evidence type="ECO:0000313" key="3">
    <source>
        <dbReference type="Proteomes" id="UP000737018"/>
    </source>
</evidence>
<dbReference type="EMBL" id="JRKL02007602">
    <property type="protein sequence ID" value="KAF3947591.1"/>
    <property type="molecule type" value="Genomic_DNA"/>
</dbReference>